<reference evidence="7" key="1">
    <citation type="submission" date="2022-11" db="UniProtKB">
        <authorList>
            <consortium name="WormBaseParasite"/>
        </authorList>
    </citation>
    <scope>IDENTIFICATION</scope>
</reference>
<dbReference type="Proteomes" id="UP000887565">
    <property type="component" value="Unplaced"/>
</dbReference>
<dbReference type="PANTHER" id="PTHR45739:SF8">
    <property type="entry name" value="FRAS1-RELATED EXTRACELLULAR MATRIX PROTEIN 1"/>
    <property type="match status" value="1"/>
</dbReference>
<dbReference type="PROSITE" id="PS51854">
    <property type="entry name" value="CSPG"/>
    <property type="match status" value="1"/>
</dbReference>
<feature type="signal peptide" evidence="5">
    <location>
        <begin position="1"/>
        <end position="22"/>
    </location>
</feature>
<evidence type="ECO:0000256" key="4">
    <source>
        <dbReference type="PROSITE-ProRule" id="PRU01201"/>
    </source>
</evidence>
<sequence>MLMNVLFHVLTSLLCFPEQQNGGFSFILFDGKHRSGVYWFTVKLPEVGHILQTNARLVIAPKATMVLKQKHLFAQSSLANSSRVLYLVMESPKYGSLLVNGDLAKTFTQWDIDGGHVIYRQYKPVHSWITRDGFSFRLTIKGLGQDLIVDNTIHKFRILITYAAYEGEVLSRIVPTSTLRIVAGQKMPLTLGHVNISGLMESVKSPLIVSIARIPQYGKLELNGQEVTDSSSNDSTPSEISLNPKTLFTGNLTYEYLHNNYNDTNSTEMETLQDFMILEIYPEIDSGRHRKLTRLKIPLLIDIVPFWKNKVQMKRAPKWINVQKFGAYPITNEDLLVDCLSAKPTDIVYRLTRSPTNGRIIISRKKEDLFQKRISDPFFTQKDIDDGLVWFRHDGSAHESDFITFQVSNFAEENPGTITHTIKVLVEPSPLKLVNFSNILAYFQGKSEVIFRKIHLAAEAAGPDGLPSKVLYAVIAAPENGTLINLETRKSINR</sequence>
<name>A0A915IN27_ROMCU</name>
<dbReference type="InterPro" id="IPR051561">
    <property type="entry name" value="FRAS1_ECM"/>
</dbReference>
<evidence type="ECO:0000256" key="1">
    <source>
        <dbReference type="ARBA" id="ARBA00022729"/>
    </source>
</evidence>
<protein>
    <submittedName>
        <fullName evidence="7">Chondroitin sulfate proteoglycan 4</fullName>
    </submittedName>
</protein>
<keyword evidence="3" id="KW-0325">Glycoprotein</keyword>
<dbReference type="Pfam" id="PF16184">
    <property type="entry name" value="Cadherin_3"/>
    <property type="match status" value="2"/>
</dbReference>
<organism evidence="6 7">
    <name type="scientific">Romanomermis culicivorax</name>
    <name type="common">Nematode worm</name>
    <dbReference type="NCBI Taxonomy" id="13658"/>
    <lineage>
        <taxon>Eukaryota</taxon>
        <taxon>Metazoa</taxon>
        <taxon>Ecdysozoa</taxon>
        <taxon>Nematoda</taxon>
        <taxon>Enoplea</taxon>
        <taxon>Dorylaimia</taxon>
        <taxon>Mermithida</taxon>
        <taxon>Mermithoidea</taxon>
        <taxon>Mermithidae</taxon>
        <taxon>Romanomermis</taxon>
    </lineage>
</organism>
<dbReference type="GO" id="GO:0009653">
    <property type="term" value="P:anatomical structure morphogenesis"/>
    <property type="evidence" value="ECO:0007669"/>
    <property type="project" value="TreeGrafter"/>
</dbReference>
<feature type="repeat" description="CSPG" evidence="4">
    <location>
        <begin position="309"/>
        <end position="408"/>
    </location>
</feature>
<keyword evidence="1 5" id="KW-0732">Signal</keyword>
<evidence type="ECO:0000256" key="5">
    <source>
        <dbReference type="SAM" id="SignalP"/>
    </source>
</evidence>
<dbReference type="InterPro" id="IPR039005">
    <property type="entry name" value="CSPG_rpt"/>
</dbReference>
<proteinExistence type="predicted"/>
<evidence type="ECO:0000256" key="3">
    <source>
        <dbReference type="ARBA" id="ARBA00023180"/>
    </source>
</evidence>
<dbReference type="AlphaFoldDB" id="A0A915IN27"/>
<keyword evidence="6" id="KW-1185">Reference proteome</keyword>
<dbReference type="PANTHER" id="PTHR45739">
    <property type="entry name" value="MATRIX PROTEIN, PUTATIVE-RELATED"/>
    <property type="match status" value="1"/>
</dbReference>
<dbReference type="WBParaSite" id="nRc.2.0.1.t14848-RA">
    <property type="protein sequence ID" value="nRc.2.0.1.t14848-RA"/>
    <property type="gene ID" value="nRc.2.0.1.g14848"/>
</dbReference>
<feature type="chain" id="PRO_5036950414" evidence="5">
    <location>
        <begin position="23"/>
        <end position="494"/>
    </location>
</feature>
<evidence type="ECO:0000313" key="6">
    <source>
        <dbReference type="Proteomes" id="UP000887565"/>
    </source>
</evidence>
<accession>A0A915IN27</accession>
<keyword evidence="2" id="KW-0677">Repeat</keyword>
<evidence type="ECO:0000256" key="2">
    <source>
        <dbReference type="ARBA" id="ARBA00022737"/>
    </source>
</evidence>
<evidence type="ECO:0000313" key="7">
    <source>
        <dbReference type="WBParaSite" id="nRc.2.0.1.t14848-RA"/>
    </source>
</evidence>